<comment type="caution">
    <text evidence="2">The sequence shown here is derived from an EMBL/GenBank/DDBJ whole genome shotgun (WGS) entry which is preliminary data.</text>
</comment>
<feature type="compositionally biased region" description="Basic and acidic residues" evidence="1">
    <location>
        <begin position="22"/>
        <end position="33"/>
    </location>
</feature>
<reference evidence="2 3" key="1">
    <citation type="submission" date="2023-08" db="EMBL/GenBank/DDBJ databases">
        <title>Black Yeasts Isolated from many extreme environments.</title>
        <authorList>
            <person name="Coleine C."/>
            <person name="Stajich J.E."/>
            <person name="Selbmann L."/>
        </authorList>
    </citation>
    <scope>NUCLEOTIDE SEQUENCE [LARGE SCALE GENOMIC DNA]</scope>
    <source>
        <strain evidence="2 3">CCFEE 5885</strain>
    </source>
</reference>
<evidence type="ECO:0000313" key="3">
    <source>
        <dbReference type="Proteomes" id="UP001345013"/>
    </source>
</evidence>
<feature type="compositionally biased region" description="Acidic residues" evidence="1">
    <location>
        <begin position="11"/>
        <end position="21"/>
    </location>
</feature>
<sequence>MPSEVMKEAYGADDDNSDDDLERTNDSESDYGKTDTASDIENTYGPPDTTFDEDNESVVENSPRTWMMNCDATCHSKNP</sequence>
<evidence type="ECO:0000256" key="1">
    <source>
        <dbReference type="SAM" id="MobiDB-lite"/>
    </source>
</evidence>
<proteinExistence type="predicted"/>
<accession>A0ABR0JW35</accession>
<dbReference type="Proteomes" id="UP001345013">
    <property type="component" value="Unassembled WGS sequence"/>
</dbReference>
<organism evidence="2 3">
    <name type="scientific">Lithohypha guttulata</name>
    <dbReference type="NCBI Taxonomy" id="1690604"/>
    <lineage>
        <taxon>Eukaryota</taxon>
        <taxon>Fungi</taxon>
        <taxon>Dikarya</taxon>
        <taxon>Ascomycota</taxon>
        <taxon>Pezizomycotina</taxon>
        <taxon>Eurotiomycetes</taxon>
        <taxon>Chaetothyriomycetidae</taxon>
        <taxon>Chaetothyriales</taxon>
        <taxon>Trichomeriaceae</taxon>
        <taxon>Lithohypha</taxon>
    </lineage>
</organism>
<keyword evidence="3" id="KW-1185">Reference proteome</keyword>
<feature type="region of interest" description="Disordered" evidence="1">
    <location>
        <begin position="1"/>
        <end position="63"/>
    </location>
</feature>
<evidence type="ECO:0000313" key="2">
    <source>
        <dbReference type="EMBL" id="KAK5075938.1"/>
    </source>
</evidence>
<dbReference type="EMBL" id="JAVRRG010000232">
    <property type="protein sequence ID" value="KAK5075938.1"/>
    <property type="molecule type" value="Genomic_DNA"/>
</dbReference>
<gene>
    <name evidence="2" type="ORF">LTR24_009727</name>
</gene>
<name>A0ABR0JW35_9EURO</name>
<protein>
    <submittedName>
        <fullName evidence="2">Uncharacterized protein</fullName>
    </submittedName>
</protein>